<dbReference type="EMBL" id="RXIC02000024">
    <property type="protein sequence ID" value="KAB1209400.1"/>
    <property type="molecule type" value="Genomic_DNA"/>
</dbReference>
<evidence type="ECO:0000313" key="2">
    <source>
        <dbReference type="Proteomes" id="UP000516437"/>
    </source>
</evidence>
<dbReference type="AlphaFoldDB" id="A0A6A1VE71"/>
<reference evidence="1 2" key="1">
    <citation type="journal article" date="2019" name="Plant Biotechnol. J.">
        <title>The red bayberry genome and genetic basis of sex determination.</title>
        <authorList>
            <person name="Jia H.M."/>
            <person name="Jia H.J."/>
            <person name="Cai Q.L."/>
            <person name="Wang Y."/>
            <person name="Zhao H.B."/>
            <person name="Yang W.F."/>
            <person name="Wang G.Y."/>
            <person name="Li Y.H."/>
            <person name="Zhan D.L."/>
            <person name="Shen Y.T."/>
            <person name="Niu Q.F."/>
            <person name="Chang L."/>
            <person name="Qiu J."/>
            <person name="Zhao L."/>
            <person name="Xie H.B."/>
            <person name="Fu W.Y."/>
            <person name="Jin J."/>
            <person name="Li X.W."/>
            <person name="Jiao Y."/>
            <person name="Zhou C.C."/>
            <person name="Tu T."/>
            <person name="Chai C.Y."/>
            <person name="Gao J.L."/>
            <person name="Fan L.J."/>
            <person name="van de Weg E."/>
            <person name="Wang J.Y."/>
            <person name="Gao Z.S."/>
        </authorList>
    </citation>
    <scope>NUCLEOTIDE SEQUENCE [LARGE SCALE GENOMIC DNA]</scope>
    <source>
        <tissue evidence="1">Leaves</tissue>
    </source>
</reference>
<protein>
    <submittedName>
        <fullName evidence="1">Uncharacterized protein</fullName>
    </submittedName>
</protein>
<dbReference type="Proteomes" id="UP000516437">
    <property type="component" value="Chromosome 6"/>
</dbReference>
<sequence length="244" mass="25779">MRGSSSCLTKDGNILQRKKILSRFSGLGGYRRLGSVEMRCCGVAQEAPNLNLEEEARIKRAVEGKPWDVAELLPSMSATVATASGASTDSVGVLELPPSLVNSQGRLDECPDVTGLPNDCLWAVGQTGFIQTQRAVLKEVAREKFSDVDLSSLKAEDYTNQASGAIFLPDPVVIDASLASIEEVALPLMVISGGAANDQSTPSLKGKEVVVAPEEAVHEQPIAKSRGEKSVGSAPIEVGVVFEE</sequence>
<gene>
    <name evidence="1" type="ORF">CJ030_MR6G022830</name>
</gene>
<name>A0A6A1VE71_9ROSI</name>
<keyword evidence="2" id="KW-1185">Reference proteome</keyword>
<comment type="caution">
    <text evidence="1">The sequence shown here is derived from an EMBL/GenBank/DDBJ whole genome shotgun (WGS) entry which is preliminary data.</text>
</comment>
<evidence type="ECO:0000313" key="1">
    <source>
        <dbReference type="EMBL" id="KAB1209400.1"/>
    </source>
</evidence>
<accession>A0A6A1VE71</accession>
<organism evidence="1 2">
    <name type="scientific">Morella rubra</name>
    <name type="common">Chinese bayberry</name>
    <dbReference type="NCBI Taxonomy" id="262757"/>
    <lineage>
        <taxon>Eukaryota</taxon>
        <taxon>Viridiplantae</taxon>
        <taxon>Streptophyta</taxon>
        <taxon>Embryophyta</taxon>
        <taxon>Tracheophyta</taxon>
        <taxon>Spermatophyta</taxon>
        <taxon>Magnoliopsida</taxon>
        <taxon>eudicotyledons</taxon>
        <taxon>Gunneridae</taxon>
        <taxon>Pentapetalae</taxon>
        <taxon>rosids</taxon>
        <taxon>fabids</taxon>
        <taxon>Fagales</taxon>
        <taxon>Myricaceae</taxon>
        <taxon>Morella</taxon>
    </lineage>
</organism>
<proteinExistence type="predicted"/>